<dbReference type="CDD" id="cd03259">
    <property type="entry name" value="ABC_Carb_Solutes_like"/>
    <property type="match status" value="1"/>
</dbReference>
<dbReference type="InterPro" id="IPR003593">
    <property type="entry name" value="AAA+_ATPase"/>
</dbReference>
<dbReference type="AlphaFoldDB" id="A0AAU8FEU5"/>
<gene>
    <name evidence="10" type="ORF">ABV298_17605</name>
</gene>
<evidence type="ECO:0000256" key="2">
    <source>
        <dbReference type="ARBA" id="ARBA00022475"/>
    </source>
</evidence>
<sequence>MSDNLLDVHIRHTLHTVHGILPMEVDFSLARGSMMVLTGPSGAGKTTLLRLIAGLIHPDSGRITFENNTWLDSSLRVHVPVQKRHIGFVFQDYALFPHMTVRKNLLFALARNQSAEIADELLEATGLSQLADRSPAQLSGGQQQRVALARALVRKPELLLMDEPFAALDPEMRLQLQDLLLKLHRKHGFSAIIVTHDMGEIFRLADHVAIMEAGKLTRTGTPPEVYLNNDHTGGLVVYGEVLTVEKPGETLLIRAWIDGKIRQLDVPAHFEAQMQPGTPFTLHYTADCVDIRILKSYKL</sequence>
<dbReference type="GO" id="GO:0016887">
    <property type="term" value="F:ATP hydrolysis activity"/>
    <property type="evidence" value="ECO:0007669"/>
    <property type="project" value="InterPro"/>
</dbReference>
<evidence type="ECO:0000256" key="6">
    <source>
        <dbReference type="ARBA" id="ARBA00023004"/>
    </source>
</evidence>
<dbReference type="Pfam" id="PF00005">
    <property type="entry name" value="ABC_tran"/>
    <property type="match status" value="1"/>
</dbReference>
<accession>A0AAU8FEU5</accession>
<dbReference type="EMBL" id="CP159289">
    <property type="protein sequence ID" value="XCH22164.1"/>
    <property type="molecule type" value="Genomic_DNA"/>
</dbReference>
<name>A0AAU8FEU5_9BACT</name>
<dbReference type="PROSITE" id="PS50893">
    <property type="entry name" value="ABC_TRANSPORTER_2"/>
    <property type="match status" value="1"/>
</dbReference>
<dbReference type="PROSITE" id="PS00211">
    <property type="entry name" value="ABC_TRANSPORTER_1"/>
    <property type="match status" value="1"/>
</dbReference>
<keyword evidence="5 10" id="KW-0067">ATP-binding</keyword>
<proteinExistence type="predicted"/>
<dbReference type="GO" id="GO:0016020">
    <property type="term" value="C:membrane"/>
    <property type="evidence" value="ECO:0007669"/>
    <property type="project" value="InterPro"/>
</dbReference>
<evidence type="ECO:0000256" key="3">
    <source>
        <dbReference type="ARBA" id="ARBA00022496"/>
    </source>
</evidence>
<dbReference type="InterPro" id="IPR015853">
    <property type="entry name" value="ABC_transpr_FbpC"/>
</dbReference>
<dbReference type="GO" id="GO:0015408">
    <property type="term" value="F:ABC-type ferric iron transporter activity"/>
    <property type="evidence" value="ECO:0007669"/>
    <property type="project" value="InterPro"/>
</dbReference>
<evidence type="ECO:0000256" key="8">
    <source>
        <dbReference type="ARBA" id="ARBA00023136"/>
    </source>
</evidence>
<evidence type="ECO:0000256" key="5">
    <source>
        <dbReference type="ARBA" id="ARBA00022840"/>
    </source>
</evidence>
<keyword evidence="4" id="KW-0547">Nucleotide-binding</keyword>
<organism evidence="10">
    <name type="scientific">Dyadobacter sp. 676</name>
    <dbReference type="NCBI Taxonomy" id="3088362"/>
    <lineage>
        <taxon>Bacteria</taxon>
        <taxon>Pseudomonadati</taxon>
        <taxon>Bacteroidota</taxon>
        <taxon>Cytophagia</taxon>
        <taxon>Cytophagales</taxon>
        <taxon>Spirosomataceae</taxon>
        <taxon>Dyadobacter</taxon>
    </lineage>
</organism>
<dbReference type="InterPro" id="IPR050093">
    <property type="entry name" value="ABC_SmlMolc_Importer"/>
</dbReference>
<keyword evidence="3" id="KW-0410">Iron transport</keyword>
<dbReference type="InterPro" id="IPR017871">
    <property type="entry name" value="ABC_transporter-like_CS"/>
</dbReference>
<evidence type="ECO:0000256" key="4">
    <source>
        <dbReference type="ARBA" id="ARBA00022741"/>
    </source>
</evidence>
<dbReference type="GO" id="GO:0005524">
    <property type="term" value="F:ATP binding"/>
    <property type="evidence" value="ECO:0007669"/>
    <property type="project" value="UniProtKB-KW"/>
</dbReference>
<protein>
    <submittedName>
        <fullName evidence="10">ABC transporter ATP-binding protein</fullName>
    </submittedName>
</protein>
<dbReference type="SMART" id="SM00382">
    <property type="entry name" value="AAA"/>
    <property type="match status" value="1"/>
</dbReference>
<dbReference type="PANTHER" id="PTHR42781">
    <property type="entry name" value="SPERMIDINE/PUTRESCINE IMPORT ATP-BINDING PROTEIN POTA"/>
    <property type="match status" value="1"/>
</dbReference>
<reference evidence="10" key="1">
    <citation type="submission" date="2024-06" db="EMBL/GenBank/DDBJ databases">
        <title>Sequencing and assembly of the genome of Dyadobacter sp. strain 676, a symbiont of Cyamopsis tetragonoloba.</title>
        <authorList>
            <person name="Guro P."/>
            <person name="Sazanova A."/>
            <person name="Kuznetsova I."/>
            <person name="Belimov A."/>
            <person name="Safronova V."/>
        </authorList>
    </citation>
    <scope>NUCLEOTIDE SEQUENCE</scope>
    <source>
        <strain evidence="10">676</strain>
    </source>
</reference>
<dbReference type="InterPro" id="IPR003439">
    <property type="entry name" value="ABC_transporter-like_ATP-bd"/>
</dbReference>
<keyword evidence="1" id="KW-0813">Transport</keyword>
<evidence type="ECO:0000259" key="9">
    <source>
        <dbReference type="PROSITE" id="PS50893"/>
    </source>
</evidence>
<dbReference type="SUPFAM" id="SSF52540">
    <property type="entry name" value="P-loop containing nucleoside triphosphate hydrolases"/>
    <property type="match status" value="1"/>
</dbReference>
<keyword evidence="7" id="KW-0406">Ion transport</keyword>
<evidence type="ECO:0000313" key="10">
    <source>
        <dbReference type="EMBL" id="XCH22164.1"/>
    </source>
</evidence>
<keyword evidence="6" id="KW-0408">Iron</keyword>
<evidence type="ECO:0000256" key="7">
    <source>
        <dbReference type="ARBA" id="ARBA00023065"/>
    </source>
</evidence>
<dbReference type="PANTHER" id="PTHR42781:SF4">
    <property type="entry name" value="SPERMIDINE_PUTRESCINE IMPORT ATP-BINDING PROTEIN POTA"/>
    <property type="match status" value="1"/>
</dbReference>
<keyword evidence="8" id="KW-0472">Membrane</keyword>
<evidence type="ECO:0000256" key="1">
    <source>
        <dbReference type="ARBA" id="ARBA00022448"/>
    </source>
</evidence>
<dbReference type="InterPro" id="IPR027417">
    <property type="entry name" value="P-loop_NTPase"/>
</dbReference>
<dbReference type="RefSeq" id="WP_353717497.1">
    <property type="nucleotide sequence ID" value="NZ_CP159289.1"/>
</dbReference>
<keyword evidence="2" id="KW-1003">Cell membrane</keyword>
<dbReference type="Gene3D" id="3.40.50.300">
    <property type="entry name" value="P-loop containing nucleotide triphosphate hydrolases"/>
    <property type="match status" value="1"/>
</dbReference>
<feature type="domain" description="ABC transporter" evidence="9">
    <location>
        <begin position="3"/>
        <end position="238"/>
    </location>
</feature>